<evidence type="ECO:0000313" key="2">
    <source>
        <dbReference type="Proteomes" id="UP001061862"/>
    </source>
</evidence>
<dbReference type="Pfam" id="PF04655">
    <property type="entry name" value="APH_6_hur"/>
    <property type="match status" value="1"/>
</dbReference>
<accession>A0ABY6CFI4</accession>
<dbReference type="InterPro" id="IPR006748">
    <property type="entry name" value="NH2Glyco/OHUrea_AB-resist_kin"/>
</dbReference>
<dbReference type="RefSeq" id="WP_262170324.1">
    <property type="nucleotide sequence ID" value="NZ_CP104965.1"/>
</dbReference>
<dbReference type="Proteomes" id="UP001061862">
    <property type="component" value="Chromosome"/>
</dbReference>
<proteinExistence type="predicted"/>
<reference evidence="1 2" key="1">
    <citation type="submission" date="2022-09" db="EMBL/GenBank/DDBJ databases">
        <title>Interaction between co-microsymbionts with complementary sets of symbiotic genes in legume-rhizobium systems.</title>
        <authorList>
            <person name="Safronova V."/>
            <person name="Sazanova A."/>
            <person name="Afonin A."/>
            <person name="Chirak E."/>
        </authorList>
    </citation>
    <scope>NUCLEOTIDE SEQUENCE [LARGE SCALE GENOMIC DNA]</scope>
    <source>
        <strain evidence="1 2">A18/4-1</strain>
    </source>
</reference>
<protein>
    <submittedName>
        <fullName evidence="1">3'-kinase</fullName>
    </submittedName>
</protein>
<gene>
    <name evidence="1" type="ORF">N8A98_07340</name>
</gene>
<keyword evidence="2" id="KW-1185">Reference proteome</keyword>
<dbReference type="EMBL" id="CP104965">
    <property type="protein sequence ID" value="UXN70995.1"/>
    <property type="molecule type" value="Genomic_DNA"/>
</dbReference>
<name>A0ABY6CFI4_9HYPH</name>
<sequence length="272" mass="29802">MVSEEVFQPWLSRWGLVPEGEAIRTHSSLLLPVQREGVPAMLKIATAEEELNGAHLMAWYAGNGAARVFAHEDSGLLLERLSGHRSLIEMERSGRGDEATGIICAVVAKLHAARNHMPPETLYPMAIWFRQLEPAATRLGGVLTKSAAAARELLAMPQYVVPLHGDIHHGNILDGDERGWLAIDPKGLLGERAFDYANLFCHPEAKIATEAGRLEQRIDIVARDANLDPKRVLKWILAYAGLKSVWTMEREGGGQEARELTIAQMAAAALGL</sequence>
<dbReference type="InterPro" id="IPR011009">
    <property type="entry name" value="Kinase-like_dom_sf"/>
</dbReference>
<evidence type="ECO:0000313" key="1">
    <source>
        <dbReference type="EMBL" id="UXN70995.1"/>
    </source>
</evidence>
<organism evidence="1 2">
    <name type="scientific">Devosia neptuniae</name>
    <dbReference type="NCBI Taxonomy" id="191302"/>
    <lineage>
        <taxon>Bacteria</taxon>
        <taxon>Pseudomonadati</taxon>
        <taxon>Pseudomonadota</taxon>
        <taxon>Alphaproteobacteria</taxon>
        <taxon>Hyphomicrobiales</taxon>
        <taxon>Devosiaceae</taxon>
        <taxon>Devosia</taxon>
    </lineage>
</organism>
<dbReference type="SUPFAM" id="SSF56112">
    <property type="entry name" value="Protein kinase-like (PK-like)"/>
    <property type="match status" value="1"/>
</dbReference>